<dbReference type="EMBL" id="LR134533">
    <property type="protein sequence ID" value="VEJ49362.1"/>
    <property type="molecule type" value="Genomic_DNA"/>
</dbReference>
<gene>
    <name evidence="1" type="ORF">NCTC12742_00161</name>
</gene>
<keyword evidence="2" id="KW-1185">Reference proteome</keyword>
<dbReference type="Proteomes" id="UP000272771">
    <property type="component" value="Chromosome"/>
</dbReference>
<organism evidence="1 2">
    <name type="scientific">Neisseria weaveri</name>
    <dbReference type="NCBI Taxonomy" id="28091"/>
    <lineage>
        <taxon>Bacteria</taxon>
        <taxon>Pseudomonadati</taxon>
        <taxon>Pseudomonadota</taxon>
        <taxon>Betaproteobacteria</taxon>
        <taxon>Neisseriales</taxon>
        <taxon>Neisseriaceae</taxon>
        <taxon>Neisseria</taxon>
    </lineage>
</organism>
<accession>A0A3S5A742</accession>
<reference evidence="1 2" key="1">
    <citation type="submission" date="2018-12" db="EMBL/GenBank/DDBJ databases">
        <authorList>
            <consortium name="Pathogen Informatics"/>
        </authorList>
    </citation>
    <scope>NUCLEOTIDE SEQUENCE [LARGE SCALE GENOMIC DNA]</scope>
    <source>
        <strain evidence="1 2">NCTC12742</strain>
    </source>
</reference>
<name>A0A3S5A742_9NEIS</name>
<proteinExistence type="predicted"/>
<dbReference type="AlphaFoldDB" id="A0A3S5A742"/>
<dbReference type="STRING" id="28091.SAMEA3174300_00847"/>
<dbReference type="OrthoDB" id="9942107at2"/>
<evidence type="ECO:0000313" key="2">
    <source>
        <dbReference type="Proteomes" id="UP000272771"/>
    </source>
</evidence>
<evidence type="ECO:0000313" key="1">
    <source>
        <dbReference type="EMBL" id="VEJ49362.1"/>
    </source>
</evidence>
<sequence length="89" mass="9602">MATDLGVSITVFAAVGGALSGLTNVGKAMNTVKLATDTLNSRQQELGKALERNKNRLGVASAKQLWREYDKIGVSIEKLKNMIYFSLVS</sequence>
<protein>
    <submittedName>
        <fullName evidence="1">Putative phage-related tail protein</fullName>
    </submittedName>
</protein>
<dbReference type="RefSeq" id="WP_004284064.1">
    <property type="nucleotide sequence ID" value="NZ_CAUJRG010000003.1"/>
</dbReference>